<dbReference type="SUPFAM" id="SSF57501">
    <property type="entry name" value="Cystine-knot cytokines"/>
    <property type="match status" value="1"/>
</dbReference>
<keyword evidence="10" id="KW-1185">Reference proteome</keyword>
<comment type="subcellular location">
    <subcellularLocation>
        <location evidence="1">Secreted</location>
    </subcellularLocation>
</comment>
<evidence type="ECO:0000256" key="7">
    <source>
        <dbReference type="SAM" id="SignalP"/>
    </source>
</evidence>
<reference evidence="9" key="1">
    <citation type="submission" date="2022-01" db="EMBL/GenBank/DDBJ databases">
        <authorList>
            <person name="King R."/>
        </authorList>
    </citation>
    <scope>NUCLEOTIDE SEQUENCE</scope>
</reference>
<dbReference type="GO" id="GO:0008083">
    <property type="term" value="F:growth factor activity"/>
    <property type="evidence" value="ECO:0007669"/>
    <property type="project" value="UniProtKB-KW"/>
</dbReference>
<dbReference type="Gene3D" id="2.10.90.10">
    <property type="entry name" value="Cystine-knot cytokines"/>
    <property type="match status" value="1"/>
</dbReference>
<dbReference type="Proteomes" id="UP001152798">
    <property type="component" value="Chromosome 2"/>
</dbReference>
<evidence type="ECO:0000256" key="6">
    <source>
        <dbReference type="RuleBase" id="RU000354"/>
    </source>
</evidence>
<feature type="domain" description="TGF-beta family profile" evidence="8">
    <location>
        <begin position="175"/>
        <end position="300"/>
    </location>
</feature>
<comment type="similarity">
    <text evidence="2 6">Belongs to the TGF-beta family.</text>
</comment>
<dbReference type="Pfam" id="PF00019">
    <property type="entry name" value="TGF_beta"/>
    <property type="match status" value="1"/>
</dbReference>
<evidence type="ECO:0000256" key="5">
    <source>
        <dbReference type="ARBA" id="ARBA00023157"/>
    </source>
</evidence>
<feature type="chain" id="PRO_5040348005" description="TGF-beta family profile domain-containing protein" evidence="7">
    <location>
        <begin position="22"/>
        <end position="300"/>
    </location>
</feature>
<dbReference type="InterPro" id="IPR015615">
    <property type="entry name" value="TGF-beta-rel"/>
</dbReference>
<evidence type="ECO:0000313" key="10">
    <source>
        <dbReference type="Proteomes" id="UP001152798"/>
    </source>
</evidence>
<organism evidence="9 10">
    <name type="scientific">Nezara viridula</name>
    <name type="common">Southern green stink bug</name>
    <name type="synonym">Cimex viridulus</name>
    <dbReference type="NCBI Taxonomy" id="85310"/>
    <lineage>
        <taxon>Eukaryota</taxon>
        <taxon>Metazoa</taxon>
        <taxon>Ecdysozoa</taxon>
        <taxon>Arthropoda</taxon>
        <taxon>Hexapoda</taxon>
        <taxon>Insecta</taxon>
        <taxon>Pterygota</taxon>
        <taxon>Neoptera</taxon>
        <taxon>Paraneoptera</taxon>
        <taxon>Hemiptera</taxon>
        <taxon>Heteroptera</taxon>
        <taxon>Panheteroptera</taxon>
        <taxon>Pentatomomorpha</taxon>
        <taxon>Pentatomoidea</taxon>
        <taxon>Pentatomidae</taxon>
        <taxon>Pentatominae</taxon>
        <taxon>Nezara</taxon>
    </lineage>
</organism>
<dbReference type="CDD" id="cd13755">
    <property type="entry name" value="TGF_beta_maverick"/>
    <property type="match status" value="1"/>
</dbReference>
<dbReference type="EMBL" id="OV725078">
    <property type="protein sequence ID" value="CAH1393349.1"/>
    <property type="molecule type" value="Genomic_DNA"/>
</dbReference>
<dbReference type="PROSITE" id="PS00250">
    <property type="entry name" value="TGF_BETA_1"/>
    <property type="match status" value="1"/>
</dbReference>
<evidence type="ECO:0000256" key="3">
    <source>
        <dbReference type="ARBA" id="ARBA00022525"/>
    </source>
</evidence>
<dbReference type="FunFam" id="2.10.90.10:FF:000058">
    <property type="entry name" value="Maverick"/>
    <property type="match status" value="1"/>
</dbReference>
<dbReference type="GO" id="GO:0005615">
    <property type="term" value="C:extracellular space"/>
    <property type="evidence" value="ECO:0007669"/>
    <property type="project" value="TreeGrafter"/>
</dbReference>
<dbReference type="InterPro" id="IPR017948">
    <property type="entry name" value="TGFb_CS"/>
</dbReference>
<sequence>MTAILFASFFLIVTFLPHVLGLSDIPYFQKMNVSQEEYTKTFNVYVKRMREKDYSSSYEKNYFLTFTHSGDSDVFIHSTRQLDFRMRIGSRAKVERATLRFLVSGGECSHLQFYQLRGAKKIHLETIRPHQELLPQWTSIEVIPDHNRINILIDAPKCRIFSPAVHVLLKRGPKRTPRAAHQRTDCSTNIYYSSAKKQRCCRHKMEVVFKELPGYEFIVQPYRFDAGYCKGGCPYRYNPANHHASLQSLIWRQKKGGAPKPCCAPSKLEQLEIIHIDEDDPNKLKMTTWSDMKVLECACF</sequence>
<evidence type="ECO:0000256" key="2">
    <source>
        <dbReference type="ARBA" id="ARBA00006656"/>
    </source>
</evidence>
<dbReference type="GO" id="GO:0005125">
    <property type="term" value="F:cytokine activity"/>
    <property type="evidence" value="ECO:0007669"/>
    <property type="project" value="TreeGrafter"/>
</dbReference>
<keyword evidence="5" id="KW-1015">Disulfide bond</keyword>
<protein>
    <recommendedName>
        <fullName evidence="8">TGF-beta family profile domain-containing protein</fullName>
    </recommendedName>
</protein>
<dbReference type="AlphaFoldDB" id="A0A9P0EEA8"/>
<dbReference type="OrthoDB" id="5949851at2759"/>
<dbReference type="PROSITE" id="PS51362">
    <property type="entry name" value="TGF_BETA_2"/>
    <property type="match status" value="1"/>
</dbReference>
<accession>A0A9P0EEA8</accession>
<keyword evidence="3" id="KW-0964">Secreted</keyword>
<dbReference type="SMART" id="SM00204">
    <property type="entry name" value="TGFB"/>
    <property type="match status" value="1"/>
</dbReference>
<dbReference type="InterPro" id="IPR001839">
    <property type="entry name" value="TGF-b_C"/>
</dbReference>
<evidence type="ECO:0000256" key="4">
    <source>
        <dbReference type="ARBA" id="ARBA00023030"/>
    </source>
</evidence>
<dbReference type="PANTHER" id="PTHR11848">
    <property type="entry name" value="TGF-BETA FAMILY"/>
    <property type="match status" value="1"/>
</dbReference>
<dbReference type="PANTHER" id="PTHR11848:SF119">
    <property type="entry name" value="TGF-BETA FAMILY PROFILE DOMAIN-CONTAINING PROTEIN"/>
    <property type="match status" value="1"/>
</dbReference>
<proteinExistence type="inferred from homology"/>
<feature type="signal peptide" evidence="7">
    <location>
        <begin position="1"/>
        <end position="21"/>
    </location>
</feature>
<name>A0A9P0EEA8_NEZVI</name>
<dbReference type="InterPro" id="IPR029034">
    <property type="entry name" value="Cystine-knot_cytokine"/>
</dbReference>
<evidence type="ECO:0000256" key="1">
    <source>
        <dbReference type="ARBA" id="ARBA00004613"/>
    </source>
</evidence>
<evidence type="ECO:0000259" key="8">
    <source>
        <dbReference type="PROSITE" id="PS51362"/>
    </source>
</evidence>
<keyword evidence="7" id="KW-0732">Signal</keyword>
<gene>
    <name evidence="9" type="ORF">NEZAVI_LOCUS4034</name>
</gene>
<keyword evidence="4 6" id="KW-0339">Growth factor</keyword>
<evidence type="ECO:0000313" key="9">
    <source>
        <dbReference type="EMBL" id="CAH1393349.1"/>
    </source>
</evidence>